<dbReference type="AlphaFoldDB" id="A0A127A0P8"/>
<dbReference type="InterPro" id="IPR017853">
    <property type="entry name" value="GH"/>
</dbReference>
<sequence>MARPSARRRAPFLLLGLGLLAALVTLGLTIAVSSTSGPGGGGQASGGRAASGPGGTPATSDAAASGPASGSAPGSASGSAPWFGGYADVTLKPLYPFDDSSPDGRAVLAFVIADPANPCEPSWGGQYSLDKAATELDLDHRVAQLRAKGHGVALSFGGAAGDELARKCPDAQALAQAYRKVIDRYAPDVLDFDIEARNLSDVAATDRRVQALRQVLGDLGAPRMPQVWLTLPVTAQGLSPEASAVVLQTVRGGVDLAGVNIMTMDYEGPASGQKMLQTSIEAATSTHWQLAQIFGLGQGQEAQAWKKLGLTPMIGANDVVGETFDLQAARGLNQFVHDRGIARLSMWSLNRDRACSPGEGLRQNDAREPEAADTCSGVVGQNRGAFAAALSSGLMPSASPKAS</sequence>
<dbReference type="InterPro" id="IPR052750">
    <property type="entry name" value="GH18_Chitinase"/>
</dbReference>
<dbReference type="PANTHER" id="PTHR42976:SF1">
    <property type="entry name" value="GH18 DOMAIN-CONTAINING PROTEIN-RELATED"/>
    <property type="match status" value="1"/>
</dbReference>
<dbReference type="Proteomes" id="UP000070134">
    <property type="component" value="Chromosome"/>
</dbReference>
<evidence type="ECO:0000313" key="2">
    <source>
        <dbReference type="EMBL" id="AMM32696.1"/>
    </source>
</evidence>
<dbReference type="RefSeq" id="WP_066497720.1">
    <property type="nucleotide sequence ID" value="NZ_BJMO01000003.1"/>
</dbReference>
<feature type="compositionally biased region" description="Low complexity" evidence="1">
    <location>
        <begin position="46"/>
        <end position="75"/>
    </location>
</feature>
<gene>
    <name evidence="2" type="ORF">SA2016_2023</name>
</gene>
<keyword evidence="2" id="KW-0378">Hydrolase</keyword>
<dbReference type="PANTHER" id="PTHR42976">
    <property type="entry name" value="BIFUNCTIONAL CHITINASE/LYSOZYME-RELATED"/>
    <property type="match status" value="1"/>
</dbReference>
<dbReference type="STRING" id="37927.SA2016_2023"/>
<dbReference type="SUPFAM" id="SSF51445">
    <property type="entry name" value="(Trans)glycosidases"/>
    <property type="match status" value="1"/>
</dbReference>
<evidence type="ECO:0000256" key="1">
    <source>
        <dbReference type="SAM" id="MobiDB-lite"/>
    </source>
</evidence>
<dbReference type="EMBL" id="CP014518">
    <property type="protein sequence ID" value="AMM32696.1"/>
    <property type="molecule type" value="Genomic_DNA"/>
</dbReference>
<proteinExistence type="predicted"/>
<reference evidence="2 3" key="1">
    <citation type="submission" date="2016-02" db="EMBL/GenBank/DDBJ databases">
        <title>Complete genome of Sinomonas atrocyanea KCTC 3377.</title>
        <authorList>
            <person name="Kim K.M."/>
        </authorList>
    </citation>
    <scope>NUCLEOTIDE SEQUENCE [LARGE SCALE GENOMIC DNA]</scope>
    <source>
        <strain evidence="2 3">KCTC 3377</strain>
    </source>
</reference>
<dbReference type="OrthoDB" id="99456at2"/>
<dbReference type="Gene3D" id="3.20.20.80">
    <property type="entry name" value="Glycosidases"/>
    <property type="match status" value="1"/>
</dbReference>
<evidence type="ECO:0000313" key="3">
    <source>
        <dbReference type="Proteomes" id="UP000070134"/>
    </source>
</evidence>
<feature type="region of interest" description="Disordered" evidence="1">
    <location>
        <begin position="35"/>
        <end position="75"/>
    </location>
</feature>
<dbReference type="KEGG" id="satk:SA2016_2023"/>
<keyword evidence="3" id="KW-1185">Reference proteome</keyword>
<dbReference type="CDD" id="cd06543">
    <property type="entry name" value="GH18_PF-ChiA-like"/>
    <property type="match status" value="1"/>
</dbReference>
<protein>
    <submittedName>
        <fullName evidence="2">Glycosyl hydrolase</fullName>
    </submittedName>
</protein>
<dbReference type="PATRIC" id="fig|37927.3.peg.2074"/>
<accession>A0A127A0P8</accession>
<name>A0A127A0P8_9MICC</name>
<dbReference type="GO" id="GO:0016787">
    <property type="term" value="F:hydrolase activity"/>
    <property type="evidence" value="ECO:0007669"/>
    <property type="project" value="UniProtKB-KW"/>
</dbReference>
<organism evidence="2 3">
    <name type="scientific">Sinomonas atrocyanea</name>
    <dbReference type="NCBI Taxonomy" id="37927"/>
    <lineage>
        <taxon>Bacteria</taxon>
        <taxon>Bacillati</taxon>
        <taxon>Actinomycetota</taxon>
        <taxon>Actinomycetes</taxon>
        <taxon>Micrococcales</taxon>
        <taxon>Micrococcaceae</taxon>
        <taxon>Sinomonas</taxon>
    </lineage>
</organism>